<evidence type="ECO:0000256" key="4">
    <source>
        <dbReference type="HAMAP-Rule" id="MF_00214"/>
    </source>
</evidence>
<name>A0A655BLD5_SALET</name>
<dbReference type="Gene3D" id="3.20.20.70">
    <property type="entry name" value="Aldolase class I"/>
    <property type="match status" value="1"/>
</dbReference>
<dbReference type="Proteomes" id="UP000039541">
    <property type="component" value="Unassembled WGS sequence"/>
</dbReference>
<evidence type="ECO:0000256" key="1">
    <source>
        <dbReference type="ARBA" id="ARBA00001864"/>
    </source>
</evidence>
<comment type="subunit">
    <text evidence="4">Homodimer.</text>
</comment>
<comment type="catalytic activity">
    <reaction evidence="1 4">
        <text>3-dehydroquinate = 3-dehydroshikimate + H2O</text>
        <dbReference type="Rhea" id="RHEA:21096"/>
        <dbReference type="ChEBI" id="CHEBI:15377"/>
        <dbReference type="ChEBI" id="CHEBI:16630"/>
        <dbReference type="ChEBI" id="CHEBI:32364"/>
        <dbReference type="EC" id="4.2.1.10"/>
    </reaction>
</comment>
<protein>
    <recommendedName>
        <fullName evidence="4">3-dehydroquinate dehydratase</fullName>
        <shortName evidence="4">3-dehydroquinase</shortName>
        <ecNumber evidence="4">4.2.1.10</ecNumber>
    </recommendedName>
    <alternativeName>
        <fullName evidence="4">Type I DHQase</fullName>
    </alternativeName>
    <alternativeName>
        <fullName evidence="4">Type I dehydroquinase</fullName>
        <shortName evidence="4">DHQ1</shortName>
    </alternativeName>
</protein>
<dbReference type="GO" id="GO:0008652">
    <property type="term" value="P:amino acid biosynthetic process"/>
    <property type="evidence" value="ECO:0007669"/>
    <property type="project" value="UniProtKB-KW"/>
</dbReference>
<dbReference type="PANTHER" id="PTHR43699:SF1">
    <property type="entry name" value="3-DEHYDROQUINATE DEHYDRATASE"/>
    <property type="match status" value="1"/>
</dbReference>
<comment type="function">
    <text evidence="4">Involved in the third step of the chorismate pathway, which leads to the biosynthesis of aromatic amino acids. Catalyzes the cis-dehydration of 3-dehydroquinate (DHQ) and introduces the first double bond of the aromatic ring to yield 3-dehydroshikimate.</text>
</comment>
<dbReference type="Pfam" id="PF01487">
    <property type="entry name" value="DHquinase_I"/>
    <property type="match status" value="1"/>
</dbReference>
<dbReference type="HAMAP" id="MF_00214">
    <property type="entry name" value="AroD"/>
    <property type="match status" value="1"/>
</dbReference>
<feature type="binding site" evidence="4">
    <location>
        <position position="117"/>
    </location>
    <ligand>
        <name>3-dehydroquinate</name>
        <dbReference type="ChEBI" id="CHEBI:32364"/>
    </ligand>
</feature>
<feature type="binding site" evidence="4">
    <location>
        <position position="271"/>
    </location>
    <ligand>
        <name>3-dehydroquinate</name>
        <dbReference type="ChEBI" id="CHEBI:32364"/>
    </ligand>
</feature>
<gene>
    <name evidence="4 5" type="primary">aroD</name>
    <name evidence="7" type="ORF">ERS008198_01449</name>
    <name evidence="6" type="ORF">ERS008202_00118</name>
    <name evidence="5" type="ORF">ERS008207_00026</name>
</gene>
<dbReference type="EC" id="4.2.1.10" evidence="4"/>
<dbReference type="CDD" id="cd00502">
    <property type="entry name" value="DHQase_I"/>
    <property type="match status" value="1"/>
</dbReference>
<dbReference type="UniPathway" id="UPA00053">
    <property type="reaction ID" value="UER00086"/>
</dbReference>
<comment type="pathway">
    <text evidence="4">Metabolic intermediate biosynthesis; chorismate biosynthesis; chorismate from D-erythrose 4-phosphate and phosphoenolpyruvate: step 3/7.</text>
</comment>
<feature type="binding site" evidence="4">
    <location>
        <position position="56"/>
    </location>
    <ligand>
        <name>3-dehydroquinate</name>
        <dbReference type="ChEBI" id="CHEBI:32364"/>
    </ligand>
</feature>
<feature type="active site" description="Proton donor/acceptor" evidence="4">
    <location>
        <position position="178"/>
    </location>
</feature>
<feature type="binding site" evidence="4">
    <location>
        <begin position="81"/>
        <end position="83"/>
    </location>
    <ligand>
        <name>3-dehydroquinate</name>
        <dbReference type="ChEBI" id="CHEBI:32364"/>
    </ligand>
</feature>
<sequence length="287" mass="30985">MDRKSISIGLCEAGDGIHSLTGKIIIATNDNEGYQMKTVTVRDLVVGEGAPKIIVSLMGKTITDVKSEALAYREADFDILEWRVDHFANVTTAESVLEAAGAIREIITDKPLLFTFRSAKEGGEQALTTGQYIALNRAAVDSGLVDMIDLELFTGDDEVKATVGYAHQHNVAVIMSNHDFHKTPAAEEIVQRLRKMQELGADIPKIAVMPQTKADVLTLLTATVEMQERYADRPIITMSMSKTGVISRLAGEVFGSAATFGAVKKASAPGQISVADLRTVLTILHQA</sequence>
<dbReference type="Proteomes" id="UP000042394">
    <property type="component" value="Unassembled WGS sequence"/>
</dbReference>
<dbReference type="EMBL" id="CQPD01000001">
    <property type="protein sequence ID" value="CNT55521.1"/>
    <property type="molecule type" value="Genomic_DNA"/>
</dbReference>
<dbReference type="EMBL" id="CQPA01000007">
    <property type="protein sequence ID" value="CNT92473.1"/>
    <property type="molecule type" value="Genomic_DNA"/>
</dbReference>
<proteinExistence type="inferred from homology"/>
<dbReference type="InterPro" id="IPR001381">
    <property type="entry name" value="DHquinase_I"/>
</dbReference>
<keyword evidence="4" id="KW-0057">Aromatic amino acid biosynthesis</keyword>
<evidence type="ECO:0000313" key="6">
    <source>
        <dbReference type="EMBL" id="CNT56225.1"/>
    </source>
</evidence>
<evidence type="ECO:0000313" key="5">
    <source>
        <dbReference type="EMBL" id="CNT55521.1"/>
    </source>
</evidence>
<dbReference type="InterPro" id="IPR013785">
    <property type="entry name" value="Aldolase_TIM"/>
</dbReference>
<dbReference type="PANTHER" id="PTHR43699">
    <property type="entry name" value="3-DEHYDROQUINATE DEHYDRATASE"/>
    <property type="match status" value="1"/>
</dbReference>
<dbReference type="InterPro" id="IPR050146">
    <property type="entry name" value="Type-I_3-dehydroquinase"/>
</dbReference>
<keyword evidence="2 4" id="KW-0456">Lyase</keyword>
<comment type="similarity">
    <text evidence="4">Belongs to the type-I 3-dehydroquinase family.</text>
</comment>
<reference evidence="8 9" key="1">
    <citation type="submission" date="2015-03" db="EMBL/GenBank/DDBJ databases">
        <authorList>
            <consortium name="Pathogen Informatics"/>
        </authorList>
    </citation>
    <scope>NUCLEOTIDE SEQUENCE [LARGE SCALE GENOMIC DNA]</scope>
    <source>
        <strain evidence="6 8">3476</strain>
        <strain evidence="7 9">A1104</strain>
        <strain evidence="5 10">D4891</strain>
    </source>
</reference>
<evidence type="ECO:0000313" key="7">
    <source>
        <dbReference type="EMBL" id="CNT92473.1"/>
    </source>
</evidence>
<evidence type="ECO:0000313" key="10">
    <source>
        <dbReference type="Proteomes" id="UP000042394"/>
    </source>
</evidence>
<organism evidence="5 10">
    <name type="scientific">Salmonella enterica subsp. enterica serovar Bovismorbificans</name>
    <dbReference type="NCBI Taxonomy" id="58097"/>
    <lineage>
        <taxon>Bacteria</taxon>
        <taxon>Pseudomonadati</taxon>
        <taxon>Pseudomonadota</taxon>
        <taxon>Gammaproteobacteria</taxon>
        <taxon>Enterobacterales</taxon>
        <taxon>Enterobacteriaceae</taxon>
        <taxon>Salmonella</taxon>
    </lineage>
</organism>
<dbReference type="FunFam" id="3.20.20.70:FF:000047">
    <property type="entry name" value="3-dehydroquinate dehydratase"/>
    <property type="match status" value="1"/>
</dbReference>
<accession>A0A655BLD5</accession>
<evidence type="ECO:0000256" key="3">
    <source>
        <dbReference type="ARBA" id="ARBA00023270"/>
    </source>
</evidence>
<dbReference type="GO" id="GO:0009073">
    <property type="term" value="P:aromatic amino acid family biosynthetic process"/>
    <property type="evidence" value="ECO:0007669"/>
    <property type="project" value="UniProtKB-KW"/>
</dbReference>
<dbReference type="EMBL" id="CQPC01000001">
    <property type="protein sequence ID" value="CNT56225.1"/>
    <property type="molecule type" value="Genomic_DNA"/>
</dbReference>
<feature type="active site" description="Schiff-base intermediate with substrate" evidence="4">
    <location>
        <position position="205"/>
    </location>
</feature>
<dbReference type="SUPFAM" id="SSF51569">
    <property type="entry name" value="Aldolase"/>
    <property type="match status" value="1"/>
</dbReference>
<evidence type="ECO:0000256" key="2">
    <source>
        <dbReference type="ARBA" id="ARBA00023239"/>
    </source>
</evidence>
<dbReference type="AlphaFoldDB" id="A0A655BLD5"/>
<dbReference type="PROSITE" id="PS01028">
    <property type="entry name" value="DEHYDROQUINASE_I"/>
    <property type="match status" value="1"/>
</dbReference>
<feature type="binding site" evidence="4">
    <location>
        <position position="267"/>
    </location>
    <ligand>
        <name>3-dehydroquinate</name>
        <dbReference type="ChEBI" id="CHEBI:32364"/>
    </ligand>
</feature>
<keyword evidence="3 4" id="KW-0704">Schiff base</keyword>
<dbReference type="NCBIfam" id="TIGR01093">
    <property type="entry name" value="aroD"/>
    <property type="match status" value="1"/>
</dbReference>
<evidence type="ECO:0000313" key="8">
    <source>
        <dbReference type="Proteomes" id="UP000039541"/>
    </source>
</evidence>
<dbReference type="InterPro" id="IPR018508">
    <property type="entry name" value="3-dehydroquinate_DH_AS"/>
</dbReference>
<dbReference type="GO" id="GO:0003855">
    <property type="term" value="F:3-dehydroquinate dehydratase activity"/>
    <property type="evidence" value="ECO:0007669"/>
    <property type="project" value="UniProtKB-UniRule"/>
</dbReference>
<evidence type="ECO:0000313" key="9">
    <source>
        <dbReference type="Proteomes" id="UP000041314"/>
    </source>
</evidence>
<dbReference type="GO" id="GO:0009423">
    <property type="term" value="P:chorismate biosynthetic process"/>
    <property type="evidence" value="ECO:0007669"/>
    <property type="project" value="UniProtKB-UniRule"/>
</dbReference>
<dbReference type="GO" id="GO:0046279">
    <property type="term" value="P:3,4-dihydroxybenzoate biosynthetic process"/>
    <property type="evidence" value="ECO:0007669"/>
    <property type="project" value="TreeGrafter"/>
</dbReference>
<feature type="binding site" evidence="4">
    <location>
        <position position="248"/>
    </location>
    <ligand>
        <name>3-dehydroquinate</name>
        <dbReference type="ChEBI" id="CHEBI:32364"/>
    </ligand>
</feature>
<keyword evidence="4" id="KW-0028">Amino-acid biosynthesis</keyword>
<dbReference type="Proteomes" id="UP000041314">
    <property type="component" value="Unassembled WGS sequence"/>
</dbReference>